<accession>A0A8S5T7C7</accession>
<name>A0A8S5T7C7_9CAUD</name>
<protein>
    <submittedName>
        <fullName evidence="1">Uncharacterized protein</fullName>
    </submittedName>
</protein>
<evidence type="ECO:0000313" key="1">
    <source>
        <dbReference type="EMBL" id="DAF58923.1"/>
    </source>
</evidence>
<dbReference type="EMBL" id="BK032759">
    <property type="protein sequence ID" value="DAF58923.1"/>
    <property type="molecule type" value="Genomic_DNA"/>
</dbReference>
<reference evidence="1" key="1">
    <citation type="journal article" date="2021" name="Proc. Natl. Acad. Sci. U.S.A.">
        <title>A Catalog of Tens of Thousands of Viruses from Human Metagenomes Reveals Hidden Associations with Chronic Diseases.</title>
        <authorList>
            <person name="Tisza M.J."/>
            <person name="Buck C.B."/>
        </authorList>
    </citation>
    <scope>NUCLEOTIDE SEQUENCE</scope>
    <source>
        <strain evidence="1">CtxMM9</strain>
    </source>
</reference>
<proteinExistence type="predicted"/>
<organism evidence="1">
    <name type="scientific">Siphoviridae sp. ctxMM9</name>
    <dbReference type="NCBI Taxonomy" id="2827973"/>
    <lineage>
        <taxon>Viruses</taxon>
        <taxon>Duplodnaviria</taxon>
        <taxon>Heunggongvirae</taxon>
        <taxon>Uroviricota</taxon>
        <taxon>Caudoviricetes</taxon>
    </lineage>
</organism>
<sequence length="42" mass="5065">MITGICIRKTYRFLQIQMALLNKWLILMLNLGKLQVKEFRLL</sequence>